<evidence type="ECO:0000256" key="8">
    <source>
        <dbReference type="SAM" id="Phobius"/>
    </source>
</evidence>
<accession>A0A6H1UIH2</accession>
<dbReference type="Proteomes" id="UP000501602">
    <property type="component" value="Chromosome"/>
</dbReference>
<evidence type="ECO:0000313" key="9">
    <source>
        <dbReference type="EMBL" id="QIZ78834.1"/>
    </source>
</evidence>
<keyword evidence="7 8" id="KW-0472">Membrane</keyword>
<gene>
    <name evidence="9" type="ORF">HER31_06225</name>
</gene>
<feature type="transmembrane region" description="Helical" evidence="8">
    <location>
        <begin position="120"/>
        <end position="138"/>
    </location>
</feature>
<feature type="transmembrane region" description="Helical" evidence="8">
    <location>
        <begin position="171"/>
        <end position="192"/>
    </location>
</feature>
<dbReference type="AlphaFoldDB" id="A0A6H1UIH2"/>
<evidence type="ECO:0000313" key="10">
    <source>
        <dbReference type="Proteomes" id="UP000501602"/>
    </source>
</evidence>
<dbReference type="Pfam" id="PF01032">
    <property type="entry name" value="FecCD"/>
    <property type="match status" value="1"/>
</dbReference>
<feature type="transmembrane region" description="Helical" evidence="8">
    <location>
        <begin position="331"/>
        <end position="350"/>
    </location>
</feature>
<sequence>MPLSISTLLKGINELLFNTTLSQIVTPMVNPRWLLLLLLTALVVSPLVAISIGSAELTLTQVAMALWRGLSDPAAMAISDRIVIELRLPRVLLALICGAGLALSGSVLQSVTRNPLADPYLFGISAGASLGAVVAISFGFAGFSLPLCAFLGSLVAVAVVMVMARDGEIEGLILAGVAISFLLSSLASLVLYFGDSQATQAVLFWSLGSFARASWEILPYPFIAVAVALALVSMFQRHLLALLAGDESAHTQGVAVVPLRLGMLLITALVTASLVAYCGGIGFVGLMVPHIVRMLIGGASRVSLLVTALFGAVMMVWVDLLARQLLPAQELPVGVVTAIMGSLFFIVLLAKRRRP</sequence>
<feature type="transmembrane region" description="Helical" evidence="8">
    <location>
        <begin position="91"/>
        <end position="108"/>
    </location>
</feature>
<reference evidence="9 10" key="1">
    <citation type="submission" date="2020-04" db="EMBL/GenBank/DDBJ databases">
        <title>Ferrimonas sp. S7 isolated from sea water.</title>
        <authorList>
            <person name="Bae S.S."/>
            <person name="Baek K."/>
        </authorList>
    </citation>
    <scope>NUCLEOTIDE SEQUENCE [LARGE SCALE GENOMIC DNA]</scope>
    <source>
        <strain evidence="9 10">S7</strain>
    </source>
</reference>
<evidence type="ECO:0000256" key="6">
    <source>
        <dbReference type="ARBA" id="ARBA00022989"/>
    </source>
</evidence>
<feature type="transmembrane region" description="Helical" evidence="8">
    <location>
        <begin position="304"/>
        <end position="325"/>
    </location>
</feature>
<feature type="transmembrane region" description="Helical" evidence="8">
    <location>
        <begin position="33"/>
        <end position="52"/>
    </location>
</feature>
<feature type="transmembrane region" description="Helical" evidence="8">
    <location>
        <begin position="144"/>
        <end position="164"/>
    </location>
</feature>
<organism evidence="9 10">
    <name type="scientific">Ferrimonas lipolytica</name>
    <dbReference type="NCBI Taxonomy" id="2724191"/>
    <lineage>
        <taxon>Bacteria</taxon>
        <taxon>Pseudomonadati</taxon>
        <taxon>Pseudomonadota</taxon>
        <taxon>Gammaproteobacteria</taxon>
        <taxon>Alteromonadales</taxon>
        <taxon>Ferrimonadaceae</taxon>
        <taxon>Ferrimonas</taxon>
    </lineage>
</organism>
<comment type="subcellular location">
    <subcellularLocation>
        <location evidence="1">Cell membrane</location>
        <topology evidence="1">Multi-pass membrane protein</topology>
    </subcellularLocation>
</comment>
<protein>
    <submittedName>
        <fullName evidence="9">Iron ABC transporter permease</fullName>
    </submittedName>
</protein>
<keyword evidence="3" id="KW-0813">Transport</keyword>
<dbReference type="InterPro" id="IPR037294">
    <property type="entry name" value="ABC_BtuC-like"/>
</dbReference>
<proteinExistence type="inferred from homology"/>
<dbReference type="PANTHER" id="PTHR30472">
    <property type="entry name" value="FERRIC ENTEROBACTIN TRANSPORT SYSTEM PERMEASE PROTEIN"/>
    <property type="match status" value="1"/>
</dbReference>
<evidence type="ECO:0000256" key="4">
    <source>
        <dbReference type="ARBA" id="ARBA00022475"/>
    </source>
</evidence>
<dbReference type="FunFam" id="1.10.3470.10:FF:000001">
    <property type="entry name" value="Vitamin B12 ABC transporter permease BtuC"/>
    <property type="match status" value="1"/>
</dbReference>
<dbReference type="GO" id="GO:0005886">
    <property type="term" value="C:plasma membrane"/>
    <property type="evidence" value="ECO:0007669"/>
    <property type="project" value="UniProtKB-SubCell"/>
</dbReference>
<keyword evidence="5 8" id="KW-0812">Transmembrane</keyword>
<dbReference type="EMBL" id="CP051180">
    <property type="protein sequence ID" value="QIZ78834.1"/>
    <property type="molecule type" value="Genomic_DNA"/>
</dbReference>
<name>A0A6H1UIH2_9GAMM</name>
<evidence type="ECO:0000256" key="7">
    <source>
        <dbReference type="ARBA" id="ARBA00023136"/>
    </source>
</evidence>
<dbReference type="RefSeq" id="WP_168663192.1">
    <property type="nucleotide sequence ID" value="NZ_CP051180.1"/>
</dbReference>
<dbReference type="GO" id="GO:0022857">
    <property type="term" value="F:transmembrane transporter activity"/>
    <property type="evidence" value="ECO:0007669"/>
    <property type="project" value="InterPro"/>
</dbReference>
<dbReference type="KEGG" id="fes:HER31_06225"/>
<dbReference type="SUPFAM" id="SSF81345">
    <property type="entry name" value="ABC transporter involved in vitamin B12 uptake, BtuC"/>
    <property type="match status" value="1"/>
</dbReference>
<evidence type="ECO:0000256" key="2">
    <source>
        <dbReference type="ARBA" id="ARBA00007935"/>
    </source>
</evidence>
<dbReference type="CDD" id="cd06550">
    <property type="entry name" value="TM_ABC_iron-siderophores_like"/>
    <property type="match status" value="1"/>
</dbReference>
<keyword evidence="4" id="KW-1003">Cell membrane</keyword>
<keyword evidence="6 8" id="KW-1133">Transmembrane helix</keyword>
<dbReference type="Gene3D" id="1.10.3470.10">
    <property type="entry name" value="ABC transporter involved in vitamin B12 uptake, BtuC"/>
    <property type="match status" value="1"/>
</dbReference>
<dbReference type="PANTHER" id="PTHR30472:SF67">
    <property type="entry name" value="PERMEASE OF ABC TRANSPORTER-RELATED"/>
    <property type="match status" value="1"/>
</dbReference>
<feature type="transmembrane region" description="Helical" evidence="8">
    <location>
        <begin position="264"/>
        <end position="292"/>
    </location>
</feature>
<dbReference type="GO" id="GO:0033214">
    <property type="term" value="P:siderophore-iron import into cell"/>
    <property type="evidence" value="ECO:0007669"/>
    <property type="project" value="TreeGrafter"/>
</dbReference>
<evidence type="ECO:0000256" key="3">
    <source>
        <dbReference type="ARBA" id="ARBA00022448"/>
    </source>
</evidence>
<evidence type="ECO:0000256" key="5">
    <source>
        <dbReference type="ARBA" id="ARBA00022692"/>
    </source>
</evidence>
<dbReference type="InterPro" id="IPR000522">
    <property type="entry name" value="ABC_transptr_permease_BtuC"/>
</dbReference>
<comment type="similarity">
    <text evidence="2">Belongs to the binding-protein-dependent transport system permease family. FecCD subfamily.</text>
</comment>
<keyword evidence="10" id="KW-1185">Reference proteome</keyword>
<evidence type="ECO:0000256" key="1">
    <source>
        <dbReference type="ARBA" id="ARBA00004651"/>
    </source>
</evidence>
<feature type="transmembrane region" description="Helical" evidence="8">
    <location>
        <begin position="222"/>
        <end position="244"/>
    </location>
</feature>